<proteinExistence type="predicted"/>
<feature type="region of interest" description="Disordered" evidence="1">
    <location>
        <begin position="153"/>
        <end position="186"/>
    </location>
</feature>
<gene>
    <name evidence="2" type="ORF">MSPICULIGERA_LOCUS20644</name>
</gene>
<organism evidence="2 3">
    <name type="scientific">Mesorhabditis spiculigera</name>
    <dbReference type="NCBI Taxonomy" id="96644"/>
    <lineage>
        <taxon>Eukaryota</taxon>
        <taxon>Metazoa</taxon>
        <taxon>Ecdysozoa</taxon>
        <taxon>Nematoda</taxon>
        <taxon>Chromadorea</taxon>
        <taxon>Rhabditida</taxon>
        <taxon>Rhabditina</taxon>
        <taxon>Rhabditomorpha</taxon>
        <taxon>Rhabditoidea</taxon>
        <taxon>Rhabditidae</taxon>
        <taxon>Mesorhabditinae</taxon>
        <taxon>Mesorhabditis</taxon>
    </lineage>
</organism>
<feature type="compositionally biased region" description="Polar residues" evidence="1">
    <location>
        <begin position="89"/>
        <end position="102"/>
    </location>
</feature>
<comment type="caution">
    <text evidence="2">The sequence shown here is derived from an EMBL/GenBank/DDBJ whole genome shotgun (WGS) entry which is preliminary data.</text>
</comment>
<feature type="non-terminal residue" evidence="2">
    <location>
        <position position="1"/>
    </location>
</feature>
<evidence type="ECO:0000313" key="3">
    <source>
        <dbReference type="Proteomes" id="UP001177023"/>
    </source>
</evidence>
<evidence type="ECO:0000256" key="1">
    <source>
        <dbReference type="SAM" id="MobiDB-lite"/>
    </source>
</evidence>
<sequence length="186" mass="20954">MRETLTEEGNLEKAAQIQLELQRLESVADELDRKRQGSTMGITWINKRNRNLMKEAFLGDKTVIDLTRGDDPFTRKSTRMKVVCGKGGSSSQNSAESQNTTEVIDSVQQRLEELASAEPLKQTGDGPYSGVTWAEFHAKLKMEVDLNMPIRQKAKAAEPEEPERVKGRAMSLEEYKRLRQAKPSNS</sequence>
<name>A0AA36G928_9BILA</name>
<keyword evidence="3" id="KW-1185">Reference proteome</keyword>
<accession>A0AA36G928</accession>
<feature type="region of interest" description="Disordered" evidence="1">
    <location>
        <begin position="83"/>
        <end position="102"/>
    </location>
</feature>
<dbReference type="AlphaFoldDB" id="A0AA36G928"/>
<protein>
    <submittedName>
        <fullName evidence="2">Uncharacterized protein</fullName>
    </submittedName>
</protein>
<feature type="compositionally biased region" description="Basic and acidic residues" evidence="1">
    <location>
        <begin position="155"/>
        <end position="177"/>
    </location>
</feature>
<reference evidence="2" key="1">
    <citation type="submission" date="2023-06" db="EMBL/GenBank/DDBJ databases">
        <authorList>
            <person name="Delattre M."/>
        </authorList>
    </citation>
    <scope>NUCLEOTIDE SEQUENCE</scope>
    <source>
        <strain evidence="2">AF72</strain>
    </source>
</reference>
<dbReference type="EMBL" id="CATQJA010002664">
    <property type="protein sequence ID" value="CAJ0582514.1"/>
    <property type="molecule type" value="Genomic_DNA"/>
</dbReference>
<evidence type="ECO:0000313" key="2">
    <source>
        <dbReference type="EMBL" id="CAJ0582514.1"/>
    </source>
</evidence>
<dbReference type="Proteomes" id="UP001177023">
    <property type="component" value="Unassembled WGS sequence"/>
</dbReference>